<keyword evidence="1" id="KW-0472">Membrane</keyword>
<dbReference type="AlphaFoldDB" id="A0A1E1GIK4"/>
<keyword evidence="1" id="KW-1133">Transmembrane helix</keyword>
<proteinExistence type="predicted"/>
<feature type="transmembrane region" description="Helical" evidence="1">
    <location>
        <begin position="48"/>
        <end position="70"/>
    </location>
</feature>
<sequence length="193" mass="23518">MFVVFFWFIFFFYLLMFQLIKISNLGLLNFFSFLFMYNFEHQGLQSSIFFKVSVLFLIIFWMGGMFFPLFSPWSCIGFLFFLTNFSWLSARTFTLVVFNFMLFFEEEHHWNWLSSMIMFFSHWLSFLMSAVALTLRISIIFLMGHFLMFFLMNNDLLLSFFFLMFILPVELFFAFLQSYIFLTLICMFLLNMI</sequence>
<accession>A0A1E1GIK4</accession>
<evidence type="ECO:0000313" key="2">
    <source>
        <dbReference type="EMBL" id="BAV82708.1"/>
    </source>
</evidence>
<keyword evidence="2" id="KW-0496">Mitochondrion</keyword>
<keyword evidence="1" id="KW-0812">Transmembrane</keyword>
<protein>
    <submittedName>
        <fullName evidence="2">ATP synthase F0 subunit 6</fullName>
    </submittedName>
</protein>
<dbReference type="EMBL" id="AP017685">
    <property type="protein sequence ID" value="BAV82708.1"/>
    <property type="molecule type" value="Genomic_DNA"/>
</dbReference>
<name>A0A1E1GIK4_9BILA</name>
<geneLocation type="mitochondrion" evidence="2"/>
<feature type="transmembrane region" description="Helical" evidence="1">
    <location>
        <begin position="157"/>
        <end position="190"/>
    </location>
</feature>
<gene>
    <name evidence="2" type="primary">ATP6</name>
</gene>
<organism evidence="2">
    <name type="scientific">Gongylonema pulchrum</name>
    <dbReference type="NCBI Taxonomy" id="637853"/>
    <lineage>
        <taxon>Eukaryota</taxon>
        <taxon>Metazoa</taxon>
        <taxon>Ecdysozoa</taxon>
        <taxon>Nematoda</taxon>
        <taxon>Chromadorea</taxon>
        <taxon>Rhabditida</taxon>
        <taxon>Spirurina</taxon>
        <taxon>Spiruromorpha</taxon>
        <taxon>Spiruroidea</taxon>
        <taxon>Gongylonematidae</taxon>
        <taxon>Gongylonema</taxon>
    </lineage>
</organism>
<feature type="transmembrane region" description="Helical" evidence="1">
    <location>
        <begin position="123"/>
        <end position="151"/>
    </location>
</feature>
<feature type="transmembrane region" description="Helical" evidence="1">
    <location>
        <begin position="6"/>
        <end position="36"/>
    </location>
</feature>
<feature type="transmembrane region" description="Helical" evidence="1">
    <location>
        <begin position="76"/>
        <end position="102"/>
    </location>
</feature>
<evidence type="ECO:0000256" key="1">
    <source>
        <dbReference type="SAM" id="Phobius"/>
    </source>
</evidence>
<reference evidence="2" key="1">
    <citation type="submission" date="2016-10" db="EMBL/GenBank/DDBJ databases">
        <title>Complete mitochondrial genomes of 50 helminths species.</title>
        <authorList>
            <person name="Kikuchi T."/>
            <person name="Holroyd N."/>
            <person name="Berriman M."/>
        </authorList>
    </citation>
    <scope>NUCLEOTIDE SEQUENCE</scope>
</reference>